<evidence type="ECO:0000256" key="4">
    <source>
        <dbReference type="ARBA" id="ARBA00023295"/>
    </source>
</evidence>
<dbReference type="Pfam" id="PF00232">
    <property type="entry name" value="Glyco_hydro_1"/>
    <property type="match status" value="1"/>
</dbReference>
<keyword evidence="8" id="KW-1185">Reference proteome</keyword>
<dbReference type="EMBL" id="JAHRHJ020000004">
    <property type="protein sequence ID" value="KAH9318554.1"/>
    <property type="molecule type" value="Genomic_DNA"/>
</dbReference>
<dbReference type="InterPro" id="IPR018120">
    <property type="entry name" value="Glyco_hydro_1_AS"/>
</dbReference>
<feature type="active site" description="Nucleophile" evidence="5">
    <location>
        <position position="363"/>
    </location>
</feature>
<dbReference type="SUPFAM" id="SSF51445">
    <property type="entry name" value="(Trans)glycosidases"/>
    <property type="match status" value="1"/>
</dbReference>
<dbReference type="InterPro" id="IPR001360">
    <property type="entry name" value="Glyco_hydro_1"/>
</dbReference>
<evidence type="ECO:0000256" key="5">
    <source>
        <dbReference type="PROSITE-ProRule" id="PRU10055"/>
    </source>
</evidence>
<accession>A0AA38GBC2</accession>
<dbReference type="AlphaFoldDB" id="A0AA38GBC2"/>
<dbReference type="EC" id="3.2.1.21" evidence="2"/>
<name>A0AA38GBC2_TAXCH</name>
<dbReference type="GO" id="GO:0008422">
    <property type="term" value="F:beta-glucosidase activity"/>
    <property type="evidence" value="ECO:0007669"/>
    <property type="project" value="TreeGrafter"/>
</dbReference>
<dbReference type="PROSITE" id="PS00572">
    <property type="entry name" value="GLYCOSYL_HYDROL_F1_1"/>
    <property type="match status" value="1"/>
</dbReference>
<comment type="similarity">
    <text evidence="1 6">Belongs to the glycosyl hydrolase 1 family.</text>
</comment>
<dbReference type="Proteomes" id="UP000824469">
    <property type="component" value="Unassembled WGS sequence"/>
</dbReference>
<feature type="non-terminal residue" evidence="7">
    <location>
        <position position="1"/>
    </location>
</feature>
<keyword evidence="4" id="KW-0326">Glycosidase</keyword>
<gene>
    <name evidence="7" type="ORF">KI387_020323</name>
</gene>
<proteinExistence type="inferred from homology"/>
<organism evidence="7 8">
    <name type="scientific">Taxus chinensis</name>
    <name type="common">Chinese yew</name>
    <name type="synonym">Taxus wallichiana var. chinensis</name>
    <dbReference type="NCBI Taxonomy" id="29808"/>
    <lineage>
        <taxon>Eukaryota</taxon>
        <taxon>Viridiplantae</taxon>
        <taxon>Streptophyta</taxon>
        <taxon>Embryophyta</taxon>
        <taxon>Tracheophyta</taxon>
        <taxon>Spermatophyta</taxon>
        <taxon>Pinopsida</taxon>
        <taxon>Pinidae</taxon>
        <taxon>Conifers II</taxon>
        <taxon>Cupressales</taxon>
        <taxon>Taxaceae</taxon>
        <taxon>Taxus</taxon>
    </lineage>
</organism>
<comment type="caution">
    <text evidence="7">The sequence shown here is derived from an EMBL/GenBank/DDBJ whole genome shotgun (WGS) entry which is preliminary data.</text>
</comment>
<evidence type="ECO:0000256" key="6">
    <source>
        <dbReference type="RuleBase" id="RU003690"/>
    </source>
</evidence>
<dbReference type="GO" id="GO:0005975">
    <property type="term" value="P:carbohydrate metabolic process"/>
    <property type="evidence" value="ECO:0007669"/>
    <property type="project" value="InterPro"/>
</dbReference>
<dbReference type="FunFam" id="3.20.20.80:FF:000041">
    <property type="entry name" value="Beta-glucosidase 7"/>
    <property type="match status" value="1"/>
</dbReference>
<keyword evidence="3" id="KW-0378">Hydrolase</keyword>
<dbReference type="PANTHER" id="PTHR10353">
    <property type="entry name" value="GLYCOSYL HYDROLASE"/>
    <property type="match status" value="1"/>
</dbReference>
<reference evidence="7 8" key="1">
    <citation type="journal article" date="2021" name="Nat. Plants">
        <title>The Taxus genome provides insights into paclitaxel biosynthesis.</title>
        <authorList>
            <person name="Xiong X."/>
            <person name="Gou J."/>
            <person name="Liao Q."/>
            <person name="Li Y."/>
            <person name="Zhou Q."/>
            <person name="Bi G."/>
            <person name="Li C."/>
            <person name="Du R."/>
            <person name="Wang X."/>
            <person name="Sun T."/>
            <person name="Guo L."/>
            <person name="Liang H."/>
            <person name="Lu P."/>
            <person name="Wu Y."/>
            <person name="Zhang Z."/>
            <person name="Ro D.K."/>
            <person name="Shang Y."/>
            <person name="Huang S."/>
            <person name="Yan J."/>
        </authorList>
    </citation>
    <scope>NUCLEOTIDE SEQUENCE [LARGE SCALE GENOMIC DNA]</scope>
    <source>
        <strain evidence="7">Ta-2019</strain>
    </source>
</reference>
<feature type="non-terminal residue" evidence="7">
    <location>
        <position position="398"/>
    </location>
</feature>
<dbReference type="InterPro" id="IPR017853">
    <property type="entry name" value="GH"/>
</dbReference>
<evidence type="ECO:0000256" key="2">
    <source>
        <dbReference type="ARBA" id="ARBA00012744"/>
    </source>
</evidence>
<dbReference type="PRINTS" id="PR00131">
    <property type="entry name" value="GLHYDRLASE1"/>
</dbReference>
<dbReference type="PANTHER" id="PTHR10353:SF36">
    <property type="entry name" value="LP05116P"/>
    <property type="match status" value="1"/>
</dbReference>
<evidence type="ECO:0000256" key="1">
    <source>
        <dbReference type="ARBA" id="ARBA00010838"/>
    </source>
</evidence>
<protein>
    <recommendedName>
        <fullName evidence="2">beta-glucosidase</fullName>
        <ecNumber evidence="2">3.2.1.21</ecNumber>
    </recommendedName>
</protein>
<dbReference type="OMA" id="SICDTYY"/>
<dbReference type="Gene3D" id="3.20.20.80">
    <property type="entry name" value="Glycosidases"/>
    <property type="match status" value="1"/>
</dbReference>
<evidence type="ECO:0000256" key="3">
    <source>
        <dbReference type="ARBA" id="ARBA00022801"/>
    </source>
</evidence>
<evidence type="ECO:0000313" key="8">
    <source>
        <dbReference type="Proteomes" id="UP000824469"/>
    </source>
</evidence>
<sequence>YEGAVAKDGRMPSICDTYYDIPSNTLDGSNGNVTVNQYYLYPEDIEIMANLGFDAYRFSISWSRLIPEGRGAVNERAVDHYRKLLATLAAFGIEPYVTLSHFDIPQALHDEYGGWLDRRIVDDFANYAEVCFNLFGDIVKHWITINEPNLQSSMGYDLGKMPPGRCSHPFGNCSHGNSTTEPYIAAHHQLLSHAAAVAKLRKNKVAQNSSVGFPINQFWYEPFSNSSEDLKAQSRALDFTVGWIFDPIFFGDYPSSMRDTVGDRLPKFREEEVEMVKGSVDFVGLNHYSTLYAAATNSTASTLTDYFADMSVNLTGVRDGVLIGPKTAFDTDAMTLYIVPKGIKLLVEYVKKRYNNPQIFILENGVATEGNQTFKEALDDTERLNFHSDYLGELLEAI</sequence>
<evidence type="ECO:0000313" key="7">
    <source>
        <dbReference type="EMBL" id="KAH9318554.1"/>
    </source>
</evidence>